<dbReference type="GO" id="GO:0031124">
    <property type="term" value="P:mRNA 3'-end processing"/>
    <property type="evidence" value="ECO:0007669"/>
    <property type="project" value="InterPro"/>
</dbReference>
<feature type="compositionally biased region" description="Basic and acidic residues" evidence="1">
    <location>
        <begin position="194"/>
        <end position="231"/>
    </location>
</feature>
<gene>
    <name evidence="2" type="ORF">PROFUN_03727</name>
</gene>
<protein>
    <submittedName>
        <fullName evidence="2">Uncharacterized protein</fullName>
    </submittedName>
</protein>
<feature type="region of interest" description="Disordered" evidence="1">
    <location>
        <begin position="798"/>
        <end position="871"/>
    </location>
</feature>
<feature type="compositionally biased region" description="Basic and acidic residues" evidence="1">
    <location>
        <begin position="529"/>
        <end position="635"/>
    </location>
</feature>
<name>A0A2P6NDK9_9EUKA</name>
<feature type="region of interest" description="Disordered" evidence="1">
    <location>
        <begin position="252"/>
        <end position="288"/>
    </location>
</feature>
<evidence type="ECO:0000313" key="2">
    <source>
        <dbReference type="EMBL" id="PRP82037.1"/>
    </source>
</evidence>
<dbReference type="STRING" id="1890364.A0A2P6NDK9"/>
<dbReference type="Proteomes" id="UP000241769">
    <property type="component" value="Unassembled WGS sequence"/>
</dbReference>
<organism evidence="2 3">
    <name type="scientific">Planoprotostelium fungivorum</name>
    <dbReference type="NCBI Taxonomy" id="1890364"/>
    <lineage>
        <taxon>Eukaryota</taxon>
        <taxon>Amoebozoa</taxon>
        <taxon>Evosea</taxon>
        <taxon>Variosea</taxon>
        <taxon>Cavosteliida</taxon>
        <taxon>Cavosteliaceae</taxon>
        <taxon>Planoprotostelium</taxon>
    </lineage>
</organism>
<dbReference type="GO" id="GO:0005847">
    <property type="term" value="C:mRNA cleavage and polyadenylation specificity factor complex"/>
    <property type="evidence" value="ECO:0007669"/>
    <property type="project" value="TreeGrafter"/>
</dbReference>
<proteinExistence type="predicted"/>
<feature type="compositionally biased region" description="Basic and acidic residues" evidence="1">
    <location>
        <begin position="825"/>
        <end position="852"/>
    </location>
</feature>
<feature type="region of interest" description="Disordered" evidence="1">
    <location>
        <begin position="182"/>
        <end position="234"/>
    </location>
</feature>
<keyword evidence="3" id="KW-1185">Reference proteome</keyword>
<evidence type="ECO:0000313" key="3">
    <source>
        <dbReference type="Proteomes" id="UP000241769"/>
    </source>
</evidence>
<dbReference type="AlphaFoldDB" id="A0A2P6NDK9"/>
<sequence length="871" mass="101473">MNLLREPLPTPNQPVIHQPSMTELNAYNGRQTNNYYPPSVLPEANIIGSLSVGLPNHRMTQSNRNDNEVDLYNQYSHRQLLEHNIIGHPYAEQASYPATNSGSLFSTREKTKDISAILASCNPASSSNWSANSYTFCDSAVYDLSAPYDSRPQGYPMFITEHHFDPFLHLGNLFEHYMPNYDQEKKNRTNPFTIEKRERKEREKQEEQEREREERTKSEKKRGSEEEKNKSAESSLVLHESEYIYSYTLNKQRKAKTSTDAKHETHRSKRKKEETAPDPHSSVLETSGQIVQRELETYSASGERTILLRVTQTDLREMVKRLRLPVKAHTSKKDTISAVIEIIQSSGKDVEWWLDLMRSPKDITEAMIDAAVKKGGKMTEEEAINSLSSRISQMKSVDIRDRLKKLELPCSSKTKVAVLSDSLIQAIKGRLKLDPNEPDSKKMISLDLWLSFLLSGHIDDINSIPDLPPPSVDLLLIEKPPPRMNVKARARLKTMTTIASDVLLRKTFEAIELKLSLSATTESAENLDITEHNDSMEKPREVKEQEQKEEGREQEKAEERDREKEEERRREREQEEREREEKEQEERQIEERQKEEKEREETQLEKERKEKEKGEEQVRKGEMEEKEGEEKEGKTRIRKRRAVSVDETDSRKSREEEREEKSSVEEEEEKKEKREKRGGKKKAEKKRIEKKSVEKKRGEKEGQKKKEEKRKEREEKKEEEKEKRRQKKDREEREEVVEEEKRKAGTKEKSGEKPVRKITQLTGQKQIRDLYKTETFQSFNHSELVQLFAHVSNEIKLLSSKKFRPNVHRVGGEQNGAQRKKGGKKDKENEGETEEMAEKGEQKEKKKGEQKEKKKGRTKGRKGKNSADSPG</sequence>
<dbReference type="InParanoid" id="A0A2P6NDK9"/>
<feature type="compositionally biased region" description="Basic and acidic residues" evidence="1">
    <location>
        <begin position="648"/>
        <end position="664"/>
    </location>
</feature>
<feature type="compositionally biased region" description="Basic and acidic residues" evidence="1">
    <location>
        <begin position="686"/>
        <end position="755"/>
    </location>
</feature>
<reference evidence="2 3" key="1">
    <citation type="journal article" date="2018" name="Genome Biol. Evol.">
        <title>Multiple Roots of Fruiting Body Formation in Amoebozoa.</title>
        <authorList>
            <person name="Hillmann F."/>
            <person name="Forbes G."/>
            <person name="Novohradska S."/>
            <person name="Ferling I."/>
            <person name="Riege K."/>
            <person name="Groth M."/>
            <person name="Westermann M."/>
            <person name="Marz M."/>
            <person name="Spaller T."/>
            <person name="Winckler T."/>
            <person name="Schaap P."/>
            <person name="Glockner G."/>
        </authorList>
    </citation>
    <scope>NUCLEOTIDE SEQUENCE [LARGE SCALE GENOMIC DNA]</scope>
    <source>
        <strain evidence="2 3">Jena</strain>
    </source>
</reference>
<feature type="region of interest" description="Disordered" evidence="1">
    <location>
        <begin position="519"/>
        <end position="762"/>
    </location>
</feature>
<accession>A0A2P6NDK9</accession>
<feature type="compositionally biased region" description="Basic residues" evidence="1">
    <location>
        <begin position="673"/>
        <end position="685"/>
    </location>
</feature>
<evidence type="ECO:0000256" key="1">
    <source>
        <dbReference type="SAM" id="MobiDB-lite"/>
    </source>
</evidence>
<dbReference type="EMBL" id="MDYQ01000111">
    <property type="protein sequence ID" value="PRP82037.1"/>
    <property type="molecule type" value="Genomic_DNA"/>
</dbReference>
<dbReference type="PANTHER" id="PTHR22836:SF0">
    <property type="entry name" value="PRE-MRNA 3' END PROCESSING PROTEIN WDR33"/>
    <property type="match status" value="1"/>
</dbReference>
<dbReference type="PANTHER" id="PTHR22836">
    <property type="entry name" value="WD40 REPEAT PROTEIN"/>
    <property type="match status" value="1"/>
</dbReference>
<dbReference type="InterPro" id="IPR045245">
    <property type="entry name" value="Pfs2-like"/>
</dbReference>
<feature type="compositionally biased region" description="Basic residues" evidence="1">
    <location>
        <begin position="853"/>
        <end position="864"/>
    </location>
</feature>
<comment type="caution">
    <text evidence="2">The sequence shown here is derived from an EMBL/GenBank/DDBJ whole genome shotgun (WGS) entry which is preliminary data.</text>
</comment>